<dbReference type="Proteomes" id="UP000008204">
    <property type="component" value="Chromosome"/>
</dbReference>
<feature type="region of interest" description="Disordered" evidence="1">
    <location>
        <begin position="1"/>
        <end position="24"/>
    </location>
</feature>
<dbReference type="EMBL" id="CP001287">
    <property type="protein sequence ID" value="ACK67758.1"/>
    <property type="molecule type" value="Genomic_DNA"/>
</dbReference>
<dbReference type="KEGG" id="cyp:PCC8801_3808"/>
<accession>B7K452</accession>
<dbReference type="AlphaFoldDB" id="B7K452"/>
<dbReference type="STRING" id="41431.PCC8801_3808"/>
<dbReference type="HOGENOM" id="CLU_3024564_0_0_3"/>
<name>B7K452_RIPO1</name>
<evidence type="ECO:0000313" key="2">
    <source>
        <dbReference type="EMBL" id="ACK67758.1"/>
    </source>
</evidence>
<sequence>MSNLEKRPQQLEHEINIKPSGQSTEIWREKEGSVTREVVLHPDKSVSYITKERSS</sequence>
<keyword evidence="3" id="KW-1185">Reference proteome</keyword>
<gene>
    <name evidence="2" type="ordered locus">PCC8801_3808</name>
</gene>
<protein>
    <submittedName>
        <fullName evidence="2">Uncharacterized protein</fullName>
    </submittedName>
</protein>
<organism evidence="2 3">
    <name type="scientific">Rippkaea orientalis (strain PCC 8801 / RF-1)</name>
    <name type="common">Cyanothece sp. (strain PCC 8801)</name>
    <dbReference type="NCBI Taxonomy" id="41431"/>
    <lineage>
        <taxon>Bacteria</taxon>
        <taxon>Bacillati</taxon>
        <taxon>Cyanobacteriota</taxon>
        <taxon>Cyanophyceae</taxon>
        <taxon>Oscillatoriophycideae</taxon>
        <taxon>Chroococcales</taxon>
        <taxon>Aphanothecaceae</taxon>
        <taxon>Rippkaea</taxon>
        <taxon>Rippkaea orientalis</taxon>
    </lineage>
</organism>
<feature type="compositionally biased region" description="Basic and acidic residues" evidence="1">
    <location>
        <begin position="1"/>
        <end position="16"/>
    </location>
</feature>
<evidence type="ECO:0000256" key="1">
    <source>
        <dbReference type="SAM" id="MobiDB-lite"/>
    </source>
</evidence>
<reference evidence="3" key="1">
    <citation type="journal article" date="2011" name="MBio">
        <title>Novel metabolic attributes of the genus Cyanothece, comprising a group of unicellular nitrogen-fixing Cyanobacteria.</title>
        <authorList>
            <person name="Bandyopadhyay A."/>
            <person name="Elvitigala T."/>
            <person name="Welsh E."/>
            <person name="Stockel J."/>
            <person name="Liberton M."/>
            <person name="Min H."/>
            <person name="Sherman L.A."/>
            <person name="Pakrasi H.B."/>
        </authorList>
    </citation>
    <scope>NUCLEOTIDE SEQUENCE [LARGE SCALE GENOMIC DNA]</scope>
    <source>
        <strain evidence="3">PCC 8801</strain>
    </source>
</reference>
<evidence type="ECO:0000313" key="3">
    <source>
        <dbReference type="Proteomes" id="UP000008204"/>
    </source>
</evidence>
<proteinExistence type="predicted"/>